<dbReference type="PANTHER" id="PTHR42918">
    <property type="entry name" value="LYSYL-TRNA SYNTHETASE"/>
    <property type="match status" value="1"/>
</dbReference>
<feature type="domain" description="Aminoacyl-tRNA synthetase class II (D/K/N)" evidence="4">
    <location>
        <begin position="2"/>
        <end position="75"/>
    </location>
</feature>
<evidence type="ECO:0000256" key="3">
    <source>
        <dbReference type="ARBA" id="ARBA00022840"/>
    </source>
</evidence>
<dbReference type="PANTHER" id="PTHR42918:SF9">
    <property type="entry name" value="LYSINE--TRNA LIGASE"/>
    <property type="match status" value="1"/>
</dbReference>
<keyword evidence="2" id="KW-0547">Nucleotide-binding</keyword>
<dbReference type="AlphaFoldDB" id="A0AA35QZL4"/>
<keyword evidence="1 5" id="KW-0436">Ligase</keyword>
<keyword evidence="6" id="KW-1185">Reference proteome</keyword>
<evidence type="ECO:0000313" key="5">
    <source>
        <dbReference type="EMBL" id="CAI7997380.1"/>
    </source>
</evidence>
<dbReference type="GO" id="GO:0000049">
    <property type="term" value="F:tRNA binding"/>
    <property type="evidence" value="ECO:0007669"/>
    <property type="project" value="TreeGrafter"/>
</dbReference>
<proteinExistence type="predicted"/>
<dbReference type="InterPro" id="IPR004364">
    <property type="entry name" value="Aa-tRNA-synt_II"/>
</dbReference>
<dbReference type="Gene3D" id="3.30.930.10">
    <property type="entry name" value="Bira Bifunctional Protein, Domain 2"/>
    <property type="match status" value="1"/>
</dbReference>
<feature type="non-terminal residue" evidence="5">
    <location>
        <position position="1"/>
    </location>
</feature>
<keyword evidence="3" id="KW-0067">ATP-binding</keyword>
<dbReference type="EMBL" id="CASHTH010000310">
    <property type="protein sequence ID" value="CAI7997380.1"/>
    <property type="molecule type" value="Genomic_DNA"/>
</dbReference>
<comment type="caution">
    <text evidence="5">The sequence shown here is derived from an EMBL/GenBank/DDBJ whole genome shotgun (WGS) entry which is preliminary data.</text>
</comment>
<dbReference type="GO" id="GO:0005524">
    <property type="term" value="F:ATP binding"/>
    <property type="evidence" value="ECO:0007669"/>
    <property type="project" value="InterPro"/>
</dbReference>
<dbReference type="InterPro" id="IPR045864">
    <property type="entry name" value="aa-tRNA-synth_II/BPL/LPL"/>
</dbReference>
<reference evidence="5" key="1">
    <citation type="submission" date="2023-03" db="EMBL/GenBank/DDBJ databases">
        <authorList>
            <person name="Steffen K."/>
            <person name="Cardenas P."/>
        </authorList>
    </citation>
    <scope>NUCLEOTIDE SEQUENCE</scope>
</reference>
<protein>
    <submittedName>
        <fullName evidence="5">Lysine--tRNA ligase</fullName>
    </submittedName>
</protein>
<evidence type="ECO:0000313" key="6">
    <source>
        <dbReference type="Proteomes" id="UP001174909"/>
    </source>
</evidence>
<evidence type="ECO:0000256" key="2">
    <source>
        <dbReference type="ARBA" id="ARBA00022741"/>
    </source>
</evidence>
<dbReference type="SUPFAM" id="SSF55681">
    <property type="entry name" value="Class II aaRS and biotin synthetases"/>
    <property type="match status" value="1"/>
</dbReference>
<dbReference type="GO" id="GO:0004824">
    <property type="term" value="F:lysine-tRNA ligase activity"/>
    <property type="evidence" value="ECO:0007669"/>
    <property type="project" value="TreeGrafter"/>
</dbReference>
<sequence>MSPLSKEHRSKPGLTERFELFVCGTEVADAYTDLNDPFVTRERFEQQMKDRAMGDDEAQAGDDDFFRALEYGLPPC</sequence>
<evidence type="ECO:0000256" key="1">
    <source>
        <dbReference type="ARBA" id="ARBA00022598"/>
    </source>
</evidence>
<dbReference type="Pfam" id="PF00152">
    <property type="entry name" value="tRNA-synt_2"/>
    <property type="match status" value="1"/>
</dbReference>
<dbReference type="GO" id="GO:0006430">
    <property type="term" value="P:lysyl-tRNA aminoacylation"/>
    <property type="evidence" value="ECO:0007669"/>
    <property type="project" value="TreeGrafter"/>
</dbReference>
<accession>A0AA35QZL4</accession>
<evidence type="ECO:0000259" key="4">
    <source>
        <dbReference type="Pfam" id="PF00152"/>
    </source>
</evidence>
<organism evidence="5 6">
    <name type="scientific">Geodia barretti</name>
    <name type="common">Barrett's horny sponge</name>
    <dbReference type="NCBI Taxonomy" id="519541"/>
    <lineage>
        <taxon>Eukaryota</taxon>
        <taxon>Metazoa</taxon>
        <taxon>Porifera</taxon>
        <taxon>Demospongiae</taxon>
        <taxon>Heteroscleromorpha</taxon>
        <taxon>Tetractinellida</taxon>
        <taxon>Astrophorina</taxon>
        <taxon>Geodiidae</taxon>
        <taxon>Geodia</taxon>
    </lineage>
</organism>
<dbReference type="Proteomes" id="UP001174909">
    <property type="component" value="Unassembled WGS sequence"/>
</dbReference>
<gene>
    <name evidence="5" type="ORF">GBAR_LOCUS2138</name>
</gene>
<name>A0AA35QZL4_GEOBA</name>
<dbReference type="GO" id="GO:0005829">
    <property type="term" value="C:cytosol"/>
    <property type="evidence" value="ECO:0007669"/>
    <property type="project" value="TreeGrafter"/>
</dbReference>